<evidence type="ECO:0000256" key="9">
    <source>
        <dbReference type="ARBA" id="ARBA00023180"/>
    </source>
</evidence>
<dbReference type="Pfam" id="PF00082">
    <property type="entry name" value="Peptidase_S8"/>
    <property type="match status" value="1"/>
</dbReference>
<dbReference type="SUPFAM" id="SSF52743">
    <property type="entry name" value="Subtilisin-like"/>
    <property type="match status" value="1"/>
</dbReference>
<proteinExistence type="inferred from homology"/>
<evidence type="ECO:0000256" key="8">
    <source>
        <dbReference type="ARBA" id="ARBA00023157"/>
    </source>
</evidence>
<dbReference type="InterPro" id="IPR023827">
    <property type="entry name" value="Peptidase_S8_Asp-AS"/>
</dbReference>
<evidence type="ECO:0000313" key="13">
    <source>
        <dbReference type="EMBL" id="RUS78723.1"/>
    </source>
</evidence>
<dbReference type="GO" id="GO:0005802">
    <property type="term" value="C:trans-Golgi network"/>
    <property type="evidence" value="ECO:0007669"/>
    <property type="project" value="TreeGrafter"/>
</dbReference>
<dbReference type="STRING" id="188477.A0A3S1B8U7"/>
<dbReference type="GO" id="GO:0004252">
    <property type="term" value="F:serine-type endopeptidase activity"/>
    <property type="evidence" value="ECO:0007669"/>
    <property type="project" value="UniProtKB-UniRule"/>
</dbReference>
<dbReference type="PROSITE" id="PS00138">
    <property type="entry name" value="SUBTILASE_SER"/>
    <property type="match status" value="1"/>
</dbReference>
<evidence type="ECO:0000259" key="12">
    <source>
        <dbReference type="Pfam" id="PF00082"/>
    </source>
</evidence>
<comment type="similarity">
    <text evidence="1">Belongs to the peptidase S8 family. Furin subfamily.</text>
</comment>
<dbReference type="AlphaFoldDB" id="A0A3S1B8U7"/>
<accession>A0A3S1B8U7</accession>
<comment type="caution">
    <text evidence="13">The sequence shown here is derived from an EMBL/GenBank/DDBJ whole genome shotgun (WGS) entry which is preliminary data.</text>
</comment>
<organism evidence="13 14">
    <name type="scientific">Elysia chlorotica</name>
    <name type="common">Eastern emerald elysia</name>
    <name type="synonym">Sea slug</name>
    <dbReference type="NCBI Taxonomy" id="188477"/>
    <lineage>
        <taxon>Eukaryota</taxon>
        <taxon>Metazoa</taxon>
        <taxon>Spiralia</taxon>
        <taxon>Lophotrochozoa</taxon>
        <taxon>Mollusca</taxon>
        <taxon>Gastropoda</taxon>
        <taxon>Heterobranchia</taxon>
        <taxon>Euthyneura</taxon>
        <taxon>Panpulmonata</taxon>
        <taxon>Sacoglossa</taxon>
        <taxon>Placobranchoidea</taxon>
        <taxon>Plakobranchidae</taxon>
        <taxon>Elysia</taxon>
    </lineage>
</organism>
<dbReference type="InterPro" id="IPR034182">
    <property type="entry name" value="Kexin/furin"/>
</dbReference>
<name>A0A3S1B8U7_ELYCH</name>
<feature type="active site" description="Charge relay system" evidence="10 11">
    <location>
        <position position="31"/>
    </location>
</feature>
<dbReference type="Gene3D" id="3.40.50.200">
    <property type="entry name" value="Peptidase S8/S53 domain"/>
    <property type="match status" value="1"/>
</dbReference>
<dbReference type="InterPro" id="IPR022398">
    <property type="entry name" value="Peptidase_S8_His-AS"/>
</dbReference>
<keyword evidence="14" id="KW-1185">Reference proteome</keyword>
<keyword evidence="4" id="KW-0732">Signal</keyword>
<evidence type="ECO:0000256" key="11">
    <source>
        <dbReference type="PROSITE-ProRule" id="PRU01240"/>
    </source>
</evidence>
<dbReference type="EMBL" id="RQTK01000493">
    <property type="protein sequence ID" value="RUS78723.1"/>
    <property type="molecule type" value="Genomic_DNA"/>
</dbReference>
<evidence type="ECO:0000256" key="1">
    <source>
        <dbReference type="ARBA" id="ARBA00005325"/>
    </source>
</evidence>
<feature type="non-terminal residue" evidence="13">
    <location>
        <position position="294"/>
    </location>
</feature>
<evidence type="ECO:0000256" key="4">
    <source>
        <dbReference type="ARBA" id="ARBA00022729"/>
    </source>
</evidence>
<dbReference type="InterPro" id="IPR015500">
    <property type="entry name" value="Peptidase_S8_subtilisin-rel"/>
</dbReference>
<dbReference type="InterPro" id="IPR036852">
    <property type="entry name" value="Peptidase_S8/S53_dom_sf"/>
</dbReference>
<dbReference type="PROSITE" id="PS00137">
    <property type="entry name" value="SUBTILASE_HIS"/>
    <property type="match status" value="1"/>
</dbReference>
<feature type="active site" description="Charge relay system" evidence="10 11">
    <location>
        <position position="244"/>
    </location>
</feature>
<dbReference type="OrthoDB" id="300641at2759"/>
<keyword evidence="7" id="KW-0865">Zymogen</keyword>
<dbReference type="CDD" id="cd04059">
    <property type="entry name" value="Peptidases_S8_Protein_convertases_Kexins_Furin-like"/>
    <property type="match status" value="1"/>
</dbReference>
<dbReference type="Proteomes" id="UP000271974">
    <property type="component" value="Unassembled WGS sequence"/>
</dbReference>
<keyword evidence="9" id="KW-0325">Glycoprotein</keyword>
<evidence type="ECO:0000313" key="14">
    <source>
        <dbReference type="Proteomes" id="UP000271974"/>
    </source>
</evidence>
<keyword evidence="5 11" id="KW-0378">Hydrolase</keyword>
<evidence type="ECO:0000256" key="3">
    <source>
        <dbReference type="ARBA" id="ARBA00022685"/>
    </source>
</evidence>
<dbReference type="InterPro" id="IPR023828">
    <property type="entry name" value="Peptidase_S8_Ser-AS"/>
</dbReference>
<dbReference type="PANTHER" id="PTHR42884">
    <property type="entry name" value="PROPROTEIN CONVERTASE SUBTILISIN/KEXIN-RELATED"/>
    <property type="match status" value="1"/>
</dbReference>
<dbReference type="GO" id="GO:0000139">
    <property type="term" value="C:Golgi membrane"/>
    <property type="evidence" value="ECO:0007669"/>
    <property type="project" value="TreeGrafter"/>
</dbReference>
<dbReference type="PROSITE" id="PS00136">
    <property type="entry name" value="SUBTILASE_ASP"/>
    <property type="match status" value="1"/>
</dbReference>
<gene>
    <name evidence="13" type="ORF">EGW08_013510</name>
</gene>
<sequence length="294" mass="31848">HGGAYGGYDMNVIGVWKKGFTGKNIVISFLDDGLEHQHQDLRRNYDPYASYDLNDHDPDPVPRYDPVDINSHGTMCAGEVAAEANNTHCIVADRFASTGIRMLDGDVYDALEAASLSFNRSYIDIYSASWGPDDDGLTVAGPGKLTKKAFIEGVRQGRYGKGSIFVWASGNGGEDGDSCSCDGYTSSIYTLSISSISQSGKMPYYLEECSSTLASAYSNGELYEREIASTDLHNRCTVNHTGTSASAPLAAGIIAMVLEANKDLTWRDVQYITLMTARPEAAQDGQWITNAQGR</sequence>
<dbReference type="GO" id="GO:0016485">
    <property type="term" value="P:protein processing"/>
    <property type="evidence" value="ECO:0007669"/>
    <property type="project" value="TreeGrafter"/>
</dbReference>
<dbReference type="PRINTS" id="PR00723">
    <property type="entry name" value="SUBTILISIN"/>
</dbReference>
<keyword evidence="6 11" id="KW-0720">Serine protease</keyword>
<feature type="domain" description="Peptidase S8/S53" evidence="12">
    <location>
        <begin position="22"/>
        <end position="280"/>
    </location>
</feature>
<evidence type="ECO:0000256" key="5">
    <source>
        <dbReference type="ARBA" id="ARBA00022801"/>
    </source>
</evidence>
<keyword evidence="2 11" id="KW-0645">Protease</keyword>
<dbReference type="PANTHER" id="PTHR42884:SF14">
    <property type="entry name" value="NEUROENDOCRINE CONVERTASE 1"/>
    <property type="match status" value="1"/>
</dbReference>
<evidence type="ECO:0000256" key="2">
    <source>
        <dbReference type="ARBA" id="ARBA00022670"/>
    </source>
</evidence>
<protein>
    <recommendedName>
        <fullName evidence="12">Peptidase S8/S53 domain-containing protein</fullName>
    </recommendedName>
</protein>
<dbReference type="PROSITE" id="PS51892">
    <property type="entry name" value="SUBTILASE"/>
    <property type="match status" value="1"/>
</dbReference>
<evidence type="ECO:0000256" key="6">
    <source>
        <dbReference type="ARBA" id="ARBA00022825"/>
    </source>
</evidence>
<feature type="non-terminal residue" evidence="13">
    <location>
        <position position="1"/>
    </location>
</feature>
<evidence type="ECO:0000256" key="10">
    <source>
        <dbReference type="PIRSR" id="PIRSR615500-1"/>
    </source>
</evidence>
<keyword evidence="8" id="KW-1015">Disulfide bond</keyword>
<feature type="active site" description="Charge relay system" evidence="10 11">
    <location>
        <position position="72"/>
    </location>
</feature>
<reference evidence="13 14" key="1">
    <citation type="submission" date="2019-01" db="EMBL/GenBank/DDBJ databases">
        <title>A draft genome assembly of the solar-powered sea slug Elysia chlorotica.</title>
        <authorList>
            <person name="Cai H."/>
            <person name="Li Q."/>
            <person name="Fang X."/>
            <person name="Li J."/>
            <person name="Curtis N.E."/>
            <person name="Altenburger A."/>
            <person name="Shibata T."/>
            <person name="Feng M."/>
            <person name="Maeda T."/>
            <person name="Schwartz J.A."/>
            <person name="Shigenobu S."/>
            <person name="Lundholm N."/>
            <person name="Nishiyama T."/>
            <person name="Yang H."/>
            <person name="Hasebe M."/>
            <person name="Li S."/>
            <person name="Pierce S.K."/>
            <person name="Wang J."/>
        </authorList>
    </citation>
    <scope>NUCLEOTIDE SEQUENCE [LARGE SCALE GENOMIC DNA]</scope>
    <source>
        <strain evidence="13">EC2010</strain>
        <tissue evidence="13">Whole organism of an adult</tissue>
    </source>
</reference>
<dbReference type="InterPro" id="IPR000209">
    <property type="entry name" value="Peptidase_S8/S53_dom"/>
</dbReference>
<dbReference type="FunFam" id="3.40.50.200:FF:000021">
    <property type="entry name" value="Proprotein convertase subtilisin/kexin type 5a"/>
    <property type="match status" value="1"/>
</dbReference>
<keyword evidence="3" id="KW-0165">Cleavage on pair of basic residues</keyword>
<evidence type="ECO:0000256" key="7">
    <source>
        <dbReference type="ARBA" id="ARBA00023145"/>
    </source>
</evidence>